<dbReference type="PANTHER" id="PTHR10552:SF6">
    <property type="entry name" value="U2 SMALL NUCLEAR RIBONUCLEOPROTEIN A"/>
    <property type="match status" value="1"/>
</dbReference>
<name>A0A152A303_TIELA</name>
<dbReference type="OMA" id="HIKGFFD"/>
<keyword evidence="3" id="KW-0677">Repeat</keyword>
<comment type="subcellular location">
    <subcellularLocation>
        <location evidence="1">Nucleus</location>
    </subcellularLocation>
</comment>
<evidence type="ECO:0000256" key="3">
    <source>
        <dbReference type="ARBA" id="ARBA00022737"/>
    </source>
</evidence>
<evidence type="ECO:0000256" key="2">
    <source>
        <dbReference type="ARBA" id="ARBA00022614"/>
    </source>
</evidence>
<dbReference type="AlphaFoldDB" id="A0A152A303"/>
<evidence type="ECO:0000256" key="5">
    <source>
        <dbReference type="ARBA" id="ARBA00024196"/>
    </source>
</evidence>
<proteinExistence type="inferred from homology"/>
<evidence type="ECO:0000256" key="6">
    <source>
        <dbReference type="SAM" id="MobiDB-lite"/>
    </source>
</evidence>
<dbReference type="InterPro" id="IPR044640">
    <property type="entry name" value="RU2A"/>
</dbReference>
<gene>
    <name evidence="7" type="ORF">DLAC_02603</name>
</gene>
<comment type="similarity">
    <text evidence="5">Belongs to the U2 small nuclear ribonucleoprotein A family.</text>
</comment>
<evidence type="ECO:0000313" key="7">
    <source>
        <dbReference type="EMBL" id="KYR00584.1"/>
    </source>
</evidence>
<comment type="caution">
    <text evidence="7">The sequence shown here is derived from an EMBL/GenBank/DDBJ whole genome shotgun (WGS) entry which is preliminary data.</text>
</comment>
<evidence type="ECO:0000313" key="8">
    <source>
        <dbReference type="Proteomes" id="UP000076078"/>
    </source>
</evidence>
<dbReference type="STRING" id="361077.A0A152A303"/>
<keyword evidence="4" id="KW-0539">Nucleus</keyword>
<feature type="compositionally biased region" description="Low complexity" evidence="6">
    <location>
        <begin position="177"/>
        <end position="197"/>
    </location>
</feature>
<dbReference type="InParanoid" id="A0A152A303"/>
<reference evidence="7 8" key="1">
    <citation type="submission" date="2015-12" db="EMBL/GenBank/DDBJ databases">
        <title>Dictyostelia acquired genes for synthesis and detection of signals that induce cell-type specialization by lateral gene transfer from prokaryotes.</title>
        <authorList>
            <person name="Gloeckner G."/>
            <person name="Schaap P."/>
        </authorList>
    </citation>
    <scope>NUCLEOTIDE SEQUENCE [LARGE SCALE GENOMIC DNA]</scope>
    <source>
        <strain evidence="7 8">TK</strain>
    </source>
</reference>
<evidence type="ECO:0000256" key="1">
    <source>
        <dbReference type="ARBA" id="ARBA00004123"/>
    </source>
</evidence>
<dbReference type="GO" id="GO:0000398">
    <property type="term" value="P:mRNA splicing, via spliceosome"/>
    <property type="evidence" value="ECO:0007669"/>
    <property type="project" value="InterPro"/>
</dbReference>
<sequence>MKLTPETLSSKLGKKVDINTVDELSLESMGFSDCASFARLKNLKKLDLKGNRFQLIRHIKGFFDLPAITDLNLTGNPVTKQSGYRLTVLHYIPTLLILDGEEVSTKEREQARTFDPNNIPKGTDPLSRLANQDESDEEEVQPVVKSPPKPVEQVKPVVVEQPKPVLKPVEQVKPVVVEQPKPVPKPVEQVKPQPAVEKPSNDLPKEEIKPMEVKTSKPQQPKKDLLDEDSLFGNTNKGKKKLEFEDDGEDLSFDSINISELEKKPTKKKESKLVFADDDNDDDIFKSSSKKPTSNTKSKTFTENDGIDDDLFGGPSNSSESKLNSDFDLDSYISSQKSRTKGGLFD</sequence>
<dbReference type="EMBL" id="LODT01000013">
    <property type="protein sequence ID" value="KYR00584.1"/>
    <property type="molecule type" value="Genomic_DNA"/>
</dbReference>
<feature type="compositionally biased region" description="Polar residues" evidence="6">
    <location>
        <begin position="315"/>
        <end position="324"/>
    </location>
</feature>
<dbReference type="SUPFAM" id="SSF52058">
    <property type="entry name" value="L domain-like"/>
    <property type="match status" value="1"/>
</dbReference>
<evidence type="ECO:0000256" key="4">
    <source>
        <dbReference type="ARBA" id="ARBA00023242"/>
    </source>
</evidence>
<keyword evidence="2" id="KW-0433">Leucine-rich repeat</keyword>
<accession>A0A152A303</accession>
<protein>
    <submittedName>
        <fullName evidence="7">Leucine-rich repeat-containing protein (LRR)</fullName>
    </submittedName>
</protein>
<keyword evidence="8" id="KW-1185">Reference proteome</keyword>
<dbReference type="Proteomes" id="UP000076078">
    <property type="component" value="Unassembled WGS sequence"/>
</dbReference>
<feature type="compositionally biased region" description="Basic and acidic residues" evidence="6">
    <location>
        <begin position="199"/>
        <end position="225"/>
    </location>
</feature>
<dbReference type="GO" id="GO:0030620">
    <property type="term" value="F:U2 snRNA binding"/>
    <property type="evidence" value="ECO:0007669"/>
    <property type="project" value="InterPro"/>
</dbReference>
<dbReference type="Gene3D" id="3.80.10.10">
    <property type="entry name" value="Ribonuclease Inhibitor"/>
    <property type="match status" value="1"/>
</dbReference>
<dbReference type="OrthoDB" id="1517790at2759"/>
<organism evidence="7 8">
    <name type="scientific">Tieghemostelium lacteum</name>
    <name type="common">Slime mold</name>
    <name type="synonym">Dictyostelium lacteum</name>
    <dbReference type="NCBI Taxonomy" id="361077"/>
    <lineage>
        <taxon>Eukaryota</taxon>
        <taxon>Amoebozoa</taxon>
        <taxon>Evosea</taxon>
        <taxon>Eumycetozoa</taxon>
        <taxon>Dictyostelia</taxon>
        <taxon>Dictyosteliales</taxon>
        <taxon>Raperosteliaceae</taxon>
        <taxon>Tieghemostelium</taxon>
    </lineage>
</organism>
<feature type="region of interest" description="Disordered" evidence="6">
    <location>
        <begin position="177"/>
        <end position="326"/>
    </location>
</feature>
<dbReference type="PANTHER" id="PTHR10552">
    <property type="entry name" value="U2 SMALL NUCLEAR RIBONUCLEOPROTEIN A"/>
    <property type="match status" value="1"/>
</dbReference>
<dbReference type="InterPro" id="IPR032675">
    <property type="entry name" value="LRR_dom_sf"/>
</dbReference>
<feature type="region of interest" description="Disordered" evidence="6">
    <location>
        <begin position="107"/>
        <end position="148"/>
    </location>
</feature>
<dbReference type="GO" id="GO:0005686">
    <property type="term" value="C:U2 snRNP"/>
    <property type="evidence" value="ECO:0007669"/>
    <property type="project" value="TreeGrafter"/>
</dbReference>
<feature type="compositionally biased region" description="Low complexity" evidence="6">
    <location>
        <begin position="286"/>
        <end position="301"/>
    </location>
</feature>
<dbReference type="Pfam" id="PF14580">
    <property type="entry name" value="LRR_9"/>
    <property type="match status" value="1"/>
</dbReference>